<dbReference type="GO" id="GO:0046872">
    <property type="term" value="F:metal ion binding"/>
    <property type="evidence" value="ECO:0007669"/>
    <property type="project" value="UniProtKB-KW"/>
</dbReference>
<reference evidence="5" key="1">
    <citation type="submission" date="2012-11" db="EMBL/GenBank/DDBJ databases">
        <title>Dependencies among metagenomic species, viruses, plasmids and units of genetic variation.</title>
        <authorList>
            <person name="Nielsen H.B."/>
            <person name="Almeida M."/>
            <person name="Juncker A.S."/>
            <person name="Rasmussen S."/>
            <person name="Li J."/>
            <person name="Sunagawa S."/>
            <person name="Plichta D."/>
            <person name="Gautier L."/>
            <person name="Le Chatelier E."/>
            <person name="Peletier E."/>
            <person name="Bonde I."/>
            <person name="Nielsen T."/>
            <person name="Manichanh C."/>
            <person name="Arumugam M."/>
            <person name="Batto J."/>
            <person name="Santos M.B.Q.D."/>
            <person name="Blom N."/>
            <person name="Borruel N."/>
            <person name="Burgdorf K.S."/>
            <person name="Boumezbeur F."/>
            <person name="Casellas F."/>
            <person name="Dore J."/>
            <person name="Guarner F."/>
            <person name="Hansen T."/>
            <person name="Hildebrand F."/>
            <person name="Kaas R.S."/>
            <person name="Kennedy S."/>
            <person name="Kristiansen K."/>
            <person name="Kultima J.R."/>
            <person name="Leonard P."/>
            <person name="Levenez F."/>
            <person name="Lund O."/>
            <person name="Moumen B."/>
            <person name="Le Paslier D."/>
            <person name="Pons N."/>
            <person name="Pedersen O."/>
            <person name="Prifti E."/>
            <person name="Qin J."/>
            <person name="Raes J."/>
            <person name="Tap J."/>
            <person name="Tims S."/>
            <person name="Ussery D.W."/>
            <person name="Yamada T."/>
            <person name="MetaHit consortium"/>
            <person name="Renault P."/>
            <person name="Sicheritz-Ponten T."/>
            <person name="Bork P."/>
            <person name="Wang J."/>
            <person name="Brunak S."/>
            <person name="Ehrlich S.D."/>
        </authorList>
    </citation>
    <scope>NUCLEOTIDE SEQUENCE [LARGE SCALE GENOMIC DNA]</scope>
</reference>
<dbReference type="AlphaFoldDB" id="R7MZE6"/>
<proteinExistence type="predicted"/>
<dbReference type="EMBL" id="CBKE010000336">
    <property type="protein sequence ID" value="CDF05706.1"/>
    <property type="molecule type" value="Genomic_DNA"/>
</dbReference>
<organism evidence="5 6">
    <name type="scientific">Megasphaera elsdenii CAG:570</name>
    <dbReference type="NCBI Taxonomy" id="1263087"/>
    <lineage>
        <taxon>Bacteria</taxon>
        <taxon>Bacillati</taxon>
        <taxon>Bacillota</taxon>
        <taxon>Negativicutes</taxon>
        <taxon>Veillonellales</taxon>
        <taxon>Veillonellaceae</taxon>
        <taxon>Megasphaera</taxon>
    </lineage>
</organism>
<keyword evidence="2" id="KW-0378">Hydrolase</keyword>
<evidence type="ECO:0000256" key="1">
    <source>
        <dbReference type="ARBA" id="ARBA00022723"/>
    </source>
</evidence>
<gene>
    <name evidence="5" type="ORF">BN715_01950</name>
</gene>
<evidence type="ECO:0000259" key="4">
    <source>
        <dbReference type="Pfam" id="PF18019"/>
    </source>
</evidence>
<evidence type="ECO:0000256" key="3">
    <source>
        <dbReference type="ARBA" id="ARBA00023118"/>
    </source>
</evidence>
<name>R7MZE6_MEGEL</name>
<dbReference type="GO" id="GO:0016787">
    <property type="term" value="F:hydrolase activity"/>
    <property type="evidence" value="ECO:0007669"/>
    <property type="project" value="UniProtKB-KW"/>
</dbReference>
<dbReference type="InterPro" id="IPR006483">
    <property type="entry name" value="CRISPR-assoc_Cas3_HD"/>
</dbReference>
<keyword evidence="3" id="KW-0051">Antiviral defense</keyword>
<dbReference type="GO" id="GO:0051607">
    <property type="term" value="P:defense response to virus"/>
    <property type="evidence" value="ECO:0007669"/>
    <property type="project" value="UniProtKB-KW"/>
</dbReference>
<protein>
    <submittedName>
        <fullName evidence="5">CRISPR-associated helicase Cas3</fullName>
    </submittedName>
</protein>
<accession>R7MZE6</accession>
<keyword evidence="1" id="KW-0479">Metal-binding</keyword>
<dbReference type="InterPro" id="IPR038257">
    <property type="entry name" value="CRISPR-assoc_Cas3_HD_sf"/>
</dbReference>
<sequence>MIIDRKRSMNQTEKCLSFLWAKKKEQSGQFFWLPLTLHLKDTMGVMKFLWHHWVSEGQREIISRTLSDAGEVAMDIARRLACFLANVPLPSRHRRGIKIHQIGYSTSESLGTGRTHRHFVIELGHGCKKTFTSYCDGRISVAIFRCATRYRFCHRGTSR</sequence>
<dbReference type="Proteomes" id="UP000017908">
    <property type="component" value="Unassembled WGS sequence"/>
</dbReference>
<evidence type="ECO:0000313" key="5">
    <source>
        <dbReference type="EMBL" id="CDF05706.1"/>
    </source>
</evidence>
<evidence type="ECO:0000313" key="6">
    <source>
        <dbReference type="Proteomes" id="UP000017908"/>
    </source>
</evidence>
<dbReference type="Gene3D" id="1.10.3210.30">
    <property type="match status" value="1"/>
</dbReference>
<feature type="domain" description="HD Cas3-type" evidence="4">
    <location>
        <begin position="20"/>
        <end position="85"/>
    </location>
</feature>
<comment type="caution">
    <text evidence="5">The sequence shown here is derived from an EMBL/GenBank/DDBJ whole genome shotgun (WGS) entry which is preliminary data.</text>
</comment>
<dbReference type="Pfam" id="PF18019">
    <property type="entry name" value="Cas3_HD"/>
    <property type="match status" value="1"/>
</dbReference>
<evidence type="ECO:0000256" key="2">
    <source>
        <dbReference type="ARBA" id="ARBA00022801"/>
    </source>
</evidence>